<gene>
    <name evidence="2" type="ORF">MUN46_008835</name>
</gene>
<organism evidence="2 3">
    <name type="scientific">Mesosutterella faecium</name>
    <dbReference type="NCBI Taxonomy" id="2925194"/>
    <lineage>
        <taxon>Bacteria</taxon>
        <taxon>Pseudomonadati</taxon>
        <taxon>Pseudomonadota</taxon>
        <taxon>Betaproteobacteria</taxon>
        <taxon>Burkholderiales</taxon>
        <taxon>Sutterellaceae</taxon>
        <taxon>Mesosutterella</taxon>
    </lineage>
</organism>
<accession>A0ABT7IRV4</accession>
<evidence type="ECO:0008006" key="4">
    <source>
        <dbReference type="Google" id="ProtNLM"/>
    </source>
</evidence>
<comment type="caution">
    <text evidence="2">The sequence shown here is derived from an EMBL/GenBank/DDBJ whole genome shotgun (WGS) entry which is preliminary data.</text>
</comment>
<evidence type="ECO:0000313" key="2">
    <source>
        <dbReference type="EMBL" id="MDL2060036.1"/>
    </source>
</evidence>
<dbReference type="RefSeq" id="WP_243376332.1">
    <property type="nucleotide sequence ID" value="NZ_JAKZJU020000001.1"/>
</dbReference>
<sequence>MKSPLLHFAAAALAAVLLAGCASGAPALPEPAGERIPVNVPSGGAS</sequence>
<proteinExistence type="predicted"/>
<feature type="signal peptide" evidence="1">
    <location>
        <begin position="1"/>
        <end position="27"/>
    </location>
</feature>
<keyword evidence="3" id="KW-1185">Reference proteome</keyword>
<dbReference type="Proteomes" id="UP001165481">
    <property type="component" value="Unassembled WGS sequence"/>
</dbReference>
<dbReference type="EMBL" id="JAKZJU020000001">
    <property type="protein sequence ID" value="MDL2060036.1"/>
    <property type="molecule type" value="Genomic_DNA"/>
</dbReference>
<name>A0ABT7IRV4_9BURK</name>
<reference evidence="2" key="1">
    <citation type="submission" date="2023-03" db="EMBL/GenBank/DDBJ databases">
        <title>Mesosutterella sp. nov. isolated from porcine feces.</title>
        <authorList>
            <person name="Yu S."/>
        </authorList>
    </citation>
    <scope>NUCLEOTIDE SEQUENCE</scope>
    <source>
        <strain evidence="2">AGMB02718</strain>
    </source>
</reference>
<feature type="chain" id="PRO_5045882971" description="Conjugal transfer protein" evidence="1">
    <location>
        <begin position="28"/>
        <end position="46"/>
    </location>
</feature>
<keyword evidence="1" id="KW-0732">Signal</keyword>
<evidence type="ECO:0000313" key="3">
    <source>
        <dbReference type="Proteomes" id="UP001165481"/>
    </source>
</evidence>
<dbReference type="PROSITE" id="PS51257">
    <property type="entry name" value="PROKAR_LIPOPROTEIN"/>
    <property type="match status" value="1"/>
</dbReference>
<evidence type="ECO:0000256" key="1">
    <source>
        <dbReference type="SAM" id="SignalP"/>
    </source>
</evidence>
<protein>
    <recommendedName>
        <fullName evidence="4">Conjugal transfer protein</fullName>
    </recommendedName>
</protein>